<evidence type="ECO:0000313" key="5">
    <source>
        <dbReference type="Proteomes" id="UP001501624"/>
    </source>
</evidence>
<proteinExistence type="inferred from homology"/>
<dbReference type="PANTHER" id="PTHR33392">
    <property type="entry name" value="POLYISOPRENYL-TEICHOIC ACID--PEPTIDOGLYCAN TEICHOIC ACID TRANSFERASE TAGU"/>
    <property type="match status" value="1"/>
</dbReference>
<evidence type="ECO:0000313" key="4">
    <source>
        <dbReference type="EMBL" id="GAA3857763.1"/>
    </source>
</evidence>
<dbReference type="RefSeq" id="WP_237340157.1">
    <property type="nucleotide sequence ID" value="NZ_BAABCM010000028.1"/>
</dbReference>
<evidence type="ECO:0000259" key="3">
    <source>
        <dbReference type="Pfam" id="PF03816"/>
    </source>
</evidence>
<dbReference type="Proteomes" id="UP001501624">
    <property type="component" value="Unassembled WGS sequence"/>
</dbReference>
<name>A0ABP7JZ34_9PSEU</name>
<organism evidence="4 5">
    <name type="scientific">Amycolatopsis tucumanensis</name>
    <dbReference type="NCBI Taxonomy" id="401106"/>
    <lineage>
        <taxon>Bacteria</taxon>
        <taxon>Bacillati</taxon>
        <taxon>Actinomycetota</taxon>
        <taxon>Actinomycetes</taxon>
        <taxon>Pseudonocardiales</taxon>
        <taxon>Pseudonocardiaceae</taxon>
        <taxon>Amycolatopsis</taxon>
    </lineage>
</organism>
<feature type="domain" description="Cell envelope-related transcriptional attenuator" evidence="3">
    <location>
        <begin position="93"/>
        <end position="251"/>
    </location>
</feature>
<dbReference type="InterPro" id="IPR050922">
    <property type="entry name" value="LytR/CpsA/Psr_CW_biosynth"/>
</dbReference>
<dbReference type="InterPro" id="IPR004474">
    <property type="entry name" value="LytR_CpsA_psr"/>
</dbReference>
<dbReference type="EMBL" id="BAABCM010000028">
    <property type="protein sequence ID" value="GAA3857763.1"/>
    <property type="molecule type" value="Genomic_DNA"/>
</dbReference>
<keyword evidence="2" id="KW-0812">Transmembrane</keyword>
<evidence type="ECO:0000256" key="2">
    <source>
        <dbReference type="SAM" id="Phobius"/>
    </source>
</evidence>
<keyword evidence="2" id="KW-0472">Membrane</keyword>
<feature type="transmembrane region" description="Helical" evidence="2">
    <location>
        <begin position="42"/>
        <end position="61"/>
    </location>
</feature>
<keyword evidence="2" id="KW-1133">Transmembrane helix</keyword>
<dbReference type="Gene3D" id="3.40.630.190">
    <property type="entry name" value="LCP protein"/>
    <property type="match status" value="1"/>
</dbReference>
<dbReference type="PANTHER" id="PTHR33392:SF6">
    <property type="entry name" value="POLYISOPRENYL-TEICHOIC ACID--PEPTIDOGLYCAN TEICHOIC ACID TRANSFERASE TAGU"/>
    <property type="match status" value="1"/>
</dbReference>
<evidence type="ECO:0000256" key="1">
    <source>
        <dbReference type="ARBA" id="ARBA00006068"/>
    </source>
</evidence>
<dbReference type="NCBIfam" id="TIGR00350">
    <property type="entry name" value="lytR_cpsA_psr"/>
    <property type="match status" value="1"/>
</dbReference>
<gene>
    <name evidence="4" type="ORF">GCM10022380_88770</name>
</gene>
<protein>
    <recommendedName>
        <fullName evidence="3">Cell envelope-related transcriptional attenuator domain-containing protein</fullName>
    </recommendedName>
</protein>
<comment type="similarity">
    <text evidence="1">Belongs to the LytR/CpsA/Psr (LCP) family.</text>
</comment>
<dbReference type="Pfam" id="PF03816">
    <property type="entry name" value="LytR_cpsA_psr"/>
    <property type="match status" value="1"/>
</dbReference>
<comment type="caution">
    <text evidence="4">The sequence shown here is derived from an EMBL/GenBank/DDBJ whole genome shotgun (WGS) entry which is preliminary data.</text>
</comment>
<accession>A0ABP7JZ34</accession>
<reference evidence="5" key="1">
    <citation type="journal article" date="2019" name="Int. J. Syst. Evol. Microbiol.">
        <title>The Global Catalogue of Microorganisms (GCM) 10K type strain sequencing project: providing services to taxonomists for standard genome sequencing and annotation.</title>
        <authorList>
            <consortium name="The Broad Institute Genomics Platform"/>
            <consortium name="The Broad Institute Genome Sequencing Center for Infectious Disease"/>
            <person name="Wu L."/>
            <person name="Ma J."/>
        </authorList>
    </citation>
    <scope>NUCLEOTIDE SEQUENCE [LARGE SCALE GENOMIC DNA]</scope>
    <source>
        <strain evidence="5">JCM 17017</strain>
    </source>
</reference>
<sequence>MTTDPTEQLIRSALHAEADRRPDPRVVLAGLRQAQPRRNRTPLLVVAAAAVVAVAVAAVLVPRMLQRSAPVVGTAPATDQTVLLAGMDDYDTADSIVLGRFGRDGVAALASIPRDSLVDIPGFGQGKLSSAYSRGKEAAQQQGRDENAAAEAGARTLVDTVQQLTGAHVDHYALVGMAAFGRLAHVLQGVPVCLRAATHDPRTGASFPAGEQVLDETQALAFLRQRAGLAHGDLDRIARLHAYLRSAANEVISGGKLADPAFVSALISTVQNNVRIDPGWDLLSFAALMRDTRPADLRIGTVPITSPHLDTPNGAAIGLAPGEVRTFVANLPHSGTSAPDSCVN</sequence>
<keyword evidence="5" id="KW-1185">Reference proteome</keyword>